<evidence type="ECO:0008006" key="3">
    <source>
        <dbReference type="Google" id="ProtNLM"/>
    </source>
</evidence>
<keyword evidence="1" id="KW-0472">Membrane</keyword>
<protein>
    <recommendedName>
        <fullName evidence="3">Lipase</fullName>
    </recommendedName>
</protein>
<sequence>MSEQEKNDPQEQAVNETEKDAVIEAEVVDAKHQKTADSTTAKKSFHFNNDVLTRILVTLLFALIGWLSLWVFGVVVLVQFGFLLITGNLNKNLKAFNGELSEYLSDIIAYVGFQKDKKPFPFQGWHYDDDKKPENGEPAQ</sequence>
<gene>
    <name evidence="2" type="ORF">MNBD_GAMMA02-861</name>
</gene>
<organism evidence="2">
    <name type="scientific">hydrothermal vent metagenome</name>
    <dbReference type="NCBI Taxonomy" id="652676"/>
    <lineage>
        <taxon>unclassified sequences</taxon>
        <taxon>metagenomes</taxon>
        <taxon>ecological metagenomes</taxon>
    </lineage>
</organism>
<keyword evidence="1" id="KW-0812">Transmembrane</keyword>
<dbReference type="Pfam" id="PF14333">
    <property type="entry name" value="DUF4389"/>
    <property type="match status" value="1"/>
</dbReference>
<reference evidence="2" key="1">
    <citation type="submission" date="2018-06" db="EMBL/GenBank/DDBJ databases">
        <authorList>
            <person name="Zhirakovskaya E."/>
        </authorList>
    </citation>
    <scope>NUCLEOTIDE SEQUENCE</scope>
</reference>
<dbReference type="EMBL" id="UOFA01000271">
    <property type="protein sequence ID" value="VAW46335.1"/>
    <property type="molecule type" value="Genomic_DNA"/>
</dbReference>
<evidence type="ECO:0000313" key="2">
    <source>
        <dbReference type="EMBL" id="VAW46335.1"/>
    </source>
</evidence>
<feature type="transmembrane region" description="Helical" evidence="1">
    <location>
        <begin position="55"/>
        <end position="85"/>
    </location>
</feature>
<dbReference type="InterPro" id="IPR025498">
    <property type="entry name" value="DUF4389"/>
</dbReference>
<evidence type="ECO:0000256" key="1">
    <source>
        <dbReference type="SAM" id="Phobius"/>
    </source>
</evidence>
<proteinExistence type="predicted"/>
<keyword evidence="1" id="KW-1133">Transmembrane helix</keyword>
<dbReference type="AlphaFoldDB" id="A0A3B0VRT0"/>
<accession>A0A3B0VRT0</accession>
<name>A0A3B0VRT0_9ZZZZ</name>